<comment type="caution">
    <text evidence="1">The sequence shown here is derived from an EMBL/GenBank/DDBJ whole genome shotgun (WGS) entry which is preliminary data.</text>
</comment>
<dbReference type="AlphaFoldDB" id="A0A2Z6SDZ4"/>
<proteinExistence type="predicted"/>
<keyword evidence="2" id="KW-1185">Reference proteome</keyword>
<protein>
    <submittedName>
        <fullName evidence="1">Uncharacterized protein</fullName>
    </submittedName>
</protein>
<evidence type="ECO:0000313" key="1">
    <source>
        <dbReference type="EMBL" id="GBC09905.1"/>
    </source>
</evidence>
<dbReference type="STRING" id="94130.A0A2Z6SDZ4"/>
<reference evidence="1 2" key="1">
    <citation type="submission" date="2017-11" db="EMBL/GenBank/DDBJ databases">
        <title>The genome of Rhizophagus clarus HR1 reveals common genetic basis of auxotrophy among arbuscular mycorrhizal fungi.</title>
        <authorList>
            <person name="Kobayashi Y."/>
        </authorList>
    </citation>
    <scope>NUCLEOTIDE SEQUENCE [LARGE SCALE GENOMIC DNA]</scope>
    <source>
        <strain evidence="1 2">HR1</strain>
    </source>
</reference>
<dbReference type="EMBL" id="BEXD01004337">
    <property type="protein sequence ID" value="GBC09905.1"/>
    <property type="molecule type" value="Genomic_DNA"/>
</dbReference>
<accession>A0A2Z6SDZ4</accession>
<name>A0A2Z6SDZ4_9GLOM</name>
<gene>
    <name evidence="1" type="ORF">RclHR1_00920023</name>
</gene>
<evidence type="ECO:0000313" key="2">
    <source>
        <dbReference type="Proteomes" id="UP000247702"/>
    </source>
</evidence>
<organism evidence="1 2">
    <name type="scientific">Rhizophagus clarus</name>
    <dbReference type="NCBI Taxonomy" id="94130"/>
    <lineage>
        <taxon>Eukaryota</taxon>
        <taxon>Fungi</taxon>
        <taxon>Fungi incertae sedis</taxon>
        <taxon>Mucoromycota</taxon>
        <taxon>Glomeromycotina</taxon>
        <taxon>Glomeromycetes</taxon>
        <taxon>Glomerales</taxon>
        <taxon>Glomeraceae</taxon>
        <taxon>Rhizophagus</taxon>
    </lineage>
</organism>
<sequence length="256" mass="28977">MANNDPETVAQLYGVFLYKKKDIIAIQKKLGIGRNVNQLIVPPVSELMGKTLADSYKLLLELVGNLILIQEKLNIDGNPVLELELRRDKAFSDKQIRLFDLLLYLEENIIAIQDKLDIVGYSNQERAALEKLNIDGNPVLEVELRRDKASSDKPIRLFDLLLYLEEDIIAIQNELGIIGYSNQERAEEIDENVRAQLQKLEKFHGPLEDDPGVILPKYGEMGVKKIMFTGEGLPLFPKLSPQQLHEIFVKNPSSAS</sequence>
<dbReference type="Proteomes" id="UP000247702">
    <property type="component" value="Unassembled WGS sequence"/>
</dbReference>